<protein>
    <recommendedName>
        <fullName evidence="3">Minor tail protein</fullName>
    </recommendedName>
</protein>
<name>A0ABS3RT37_9ACTN</name>
<dbReference type="EMBL" id="JAGEPF010000012">
    <property type="protein sequence ID" value="MBO2459827.1"/>
    <property type="molecule type" value="Genomic_DNA"/>
</dbReference>
<evidence type="ECO:0000313" key="2">
    <source>
        <dbReference type="Proteomes" id="UP000680206"/>
    </source>
</evidence>
<reference evidence="1 2" key="1">
    <citation type="submission" date="2021-03" db="EMBL/GenBank/DDBJ databases">
        <title>Actinomadura violae sp. nov., isolated from lichen in Thailand.</title>
        <authorList>
            <person name="Kanchanasin P."/>
            <person name="Saeng-In P."/>
            <person name="Phongsopitanun W."/>
            <person name="Yuki M."/>
            <person name="Kudo T."/>
            <person name="Ohkuma M."/>
            <person name="Tanasupawat S."/>
        </authorList>
    </citation>
    <scope>NUCLEOTIDE SEQUENCE [LARGE SCALE GENOMIC DNA]</scope>
    <source>
        <strain evidence="1 2">LCR2-06</strain>
    </source>
</reference>
<proteinExistence type="predicted"/>
<comment type="caution">
    <text evidence="1">The sequence shown here is derived from an EMBL/GenBank/DDBJ whole genome shotgun (WGS) entry which is preliminary data.</text>
</comment>
<keyword evidence="2" id="KW-1185">Reference proteome</keyword>
<accession>A0ABS3RT37</accession>
<dbReference type="RefSeq" id="WP_208242844.1">
    <property type="nucleotide sequence ID" value="NZ_JAGEPF010000012.1"/>
</dbReference>
<evidence type="ECO:0008006" key="3">
    <source>
        <dbReference type="Google" id="ProtNLM"/>
    </source>
</evidence>
<evidence type="ECO:0000313" key="1">
    <source>
        <dbReference type="EMBL" id="MBO2459827.1"/>
    </source>
</evidence>
<sequence>MADRHWFGQTPSDWAFKVGDGNTVVLDPDKPLTFWSQPVGGQQYDDLLDEDGNKITEGRSASGLGDLPPGAIPRLQGPPGVWLMWVDGGAGVRFAMLAIDLGDTLALVPDAVAAVTTIQAALAALAQVARTGLYGDLAGAPVLARVATTGRYPDLSELPAPGLQIVIKDGDGWPTRASTAPDSTRPAMWIGTSPAPPNGGAYALDTDLWVAVA</sequence>
<organism evidence="1 2">
    <name type="scientific">Actinomadura violacea</name>
    <dbReference type="NCBI Taxonomy" id="2819934"/>
    <lineage>
        <taxon>Bacteria</taxon>
        <taxon>Bacillati</taxon>
        <taxon>Actinomycetota</taxon>
        <taxon>Actinomycetes</taxon>
        <taxon>Streptosporangiales</taxon>
        <taxon>Thermomonosporaceae</taxon>
        <taxon>Actinomadura</taxon>
    </lineage>
</organism>
<dbReference type="Proteomes" id="UP000680206">
    <property type="component" value="Unassembled WGS sequence"/>
</dbReference>
<gene>
    <name evidence="1" type="ORF">J4709_19795</name>
</gene>